<dbReference type="Pfam" id="PF19617">
    <property type="entry name" value="DUF6122"/>
    <property type="match status" value="1"/>
</dbReference>
<evidence type="ECO:0000313" key="3">
    <source>
        <dbReference type="Proteomes" id="UP001597012"/>
    </source>
</evidence>
<dbReference type="EMBL" id="JBHTHY010000012">
    <property type="protein sequence ID" value="MFD0798575.1"/>
    <property type="molecule type" value="Genomic_DNA"/>
</dbReference>
<dbReference type="RefSeq" id="WP_379935409.1">
    <property type="nucleotide sequence ID" value="NZ_JBHTHY010000012.1"/>
</dbReference>
<proteinExistence type="predicted"/>
<keyword evidence="3" id="KW-1185">Reference proteome</keyword>
<feature type="transmembrane region" description="Helical" evidence="1">
    <location>
        <begin position="63"/>
        <end position="78"/>
    </location>
</feature>
<keyword evidence="1" id="KW-1133">Transmembrane helix</keyword>
<feature type="transmembrane region" description="Helical" evidence="1">
    <location>
        <begin position="30"/>
        <end position="51"/>
    </location>
</feature>
<evidence type="ECO:0000256" key="1">
    <source>
        <dbReference type="SAM" id="Phobius"/>
    </source>
</evidence>
<comment type="caution">
    <text evidence="2">The sequence shown here is derived from an EMBL/GenBank/DDBJ whole genome shotgun (WGS) entry which is preliminary data.</text>
</comment>
<reference evidence="3" key="1">
    <citation type="journal article" date="2019" name="Int. J. Syst. Evol. Microbiol.">
        <title>The Global Catalogue of Microorganisms (GCM) 10K type strain sequencing project: providing services to taxonomists for standard genome sequencing and annotation.</title>
        <authorList>
            <consortium name="The Broad Institute Genomics Platform"/>
            <consortium name="The Broad Institute Genome Sequencing Center for Infectious Disease"/>
            <person name="Wu L."/>
            <person name="Ma J."/>
        </authorList>
    </citation>
    <scope>NUCLEOTIDE SEQUENCE [LARGE SCALE GENOMIC DNA]</scope>
    <source>
        <strain evidence="3">CCUG 61948</strain>
    </source>
</reference>
<feature type="transmembrane region" description="Helical" evidence="1">
    <location>
        <begin position="85"/>
        <end position="106"/>
    </location>
</feature>
<sequence length="107" mass="12278">MLRFFLHYGIHFIVPLGIAYFFFKEQRLKAALILLAGIVIDIDHSIATPVFDPMRCSIDFHPLHTYWAIGVYLILTAVKKTRIWGIAFLVHILADTVDCLFIPGNFD</sequence>
<gene>
    <name evidence="2" type="ORF">ACFQZJ_13970</name>
</gene>
<dbReference type="Proteomes" id="UP001597012">
    <property type="component" value="Unassembled WGS sequence"/>
</dbReference>
<keyword evidence="1" id="KW-0472">Membrane</keyword>
<evidence type="ECO:0000313" key="2">
    <source>
        <dbReference type="EMBL" id="MFD0798575.1"/>
    </source>
</evidence>
<dbReference type="InterPro" id="IPR046125">
    <property type="entry name" value="DUF6122"/>
</dbReference>
<accession>A0ABW3B683</accession>
<feature type="transmembrane region" description="Helical" evidence="1">
    <location>
        <begin position="6"/>
        <end position="23"/>
    </location>
</feature>
<protein>
    <submittedName>
        <fullName evidence="2">DUF6122 family protein</fullName>
    </submittedName>
</protein>
<keyword evidence="1" id="KW-0812">Transmembrane</keyword>
<name>A0ABW3B683_9FLAO</name>
<organism evidence="2 3">
    <name type="scientific">Maribacter chungangensis</name>
    <dbReference type="NCBI Taxonomy" id="1069117"/>
    <lineage>
        <taxon>Bacteria</taxon>
        <taxon>Pseudomonadati</taxon>
        <taxon>Bacteroidota</taxon>
        <taxon>Flavobacteriia</taxon>
        <taxon>Flavobacteriales</taxon>
        <taxon>Flavobacteriaceae</taxon>
        <taxon>Maribacter</taxon>
    </lineage>
</organism>